<dbReference type="Pfam" id="PF00168">
    <property type="entry name" value="C2"/>
    <property type="match status" value="1"/>
</dbReference>
<dbReference type="PRINTS" id="PR00360">
    <property type="entry name" value="C2DOMAIN"/>
</dbReference>
<dbReference type="Proteomes" id="UP001327560">
    <property type="component" value="Chromosome 8"/>
</dbReference>
<dbReference type="InterPro" id="IPR000008">
    <property type="entry name" value="C2_dom"/>
</dbReference>
<evidence type="ECO:0000256" key="3">
    <source>
        <dbReference type="ARBA" id="ARBA00022468"/>
    </source>
</evidence>
<evidence type="ECO:0000256" key="5">
    <source>
        <dbReference type="ARBA" id="ARBA00022682"/>
    </source>
</evidence>
<protein>
    <submittedName>
        <fullName evidence="14">Protein C2-DOMAIN ABA-RELATED 11</fullName>
    </submittedName>
</protein>
<keyword evidence="4" id="KW-1003">Cell membrane</keyword>
<dbReference type="GO" id="GO:0009738">
    <property type="term" value="P:abscisic acid-activated signaling pathway"/>
    <property type="evidence" value="ECO:0007669"/>
    <property type="project" value="UniProtKB-KW"/>
</dbReference>
<dbReference type="PANTHER" id="PTHR45933:SF6">
    <property type="entry name" value="PROTEIN C2-DOMAIN ABA-RELATED 11"/>
    <property type="match status" value="1"/>
</dbReference>
<evidence type="ECO:0000256" key="7">
    <source>
        <dbReference type="ARBA" id="ARBA00022837"/>
    </source>
</evidence>
<dbReference type="InterPro" id="IPR044562">
    <property type="entry name" value="CAR1-11"/>
</dbReference>
<dbReference type="EMBL" id="CP136897">
    <property type="protein sequence ID" value="WOL17493.1"/>
    <property type="molecule type" value="Genomic_DNA"/>
</dbReference>
<comment type="similarity">
    <text evidence="11">Belongs to the plant CAR protein family.</text>
</comment>
<dbReference type="PANTHER" id="PTHR45933">
    <property type="entry name" value="PROTEIN C2-DOMAIN ABA-RELATED 4"/>
    <property type="match status" value="1"/>
</dbReference>
<evidence type="ECO:0000256" key="2">
    <source>
        <dbReference type="ARBA" id="ARBA00004236"/>
    </source>
</evidence>
<evidence type="ECO:0000313" key="15">
    <source>
        <dbReference type="Proteomes" id="UP001327560"/>
    </source>
</evidence>
<feature type="compositionally biased region" description="Low complexity" evidence="12">
    <location>
        <begin position="209"/>
        <end position="226"/>
    </location>
</feature>
<dbReference type="GO" id="GO:0008289">
    <property type="term" value="F:lipid binding"/>
    <property type="evidence" value="ECO:0007669"/>
    <property type="project" value="UniProtKB-KW"/>
</dbReference>
<evidence type="ECO:0000256" key="12">
    <source>
        <dbReference type="SAM" id="MobiDB-lite"/>
    </source>
</evidence>
<organism evidence="14 15">
    <name type="scientific">Canna indica</name>
    <name type="common">Indian-shot</name>
    <dbReference type="NCBI Taxonomy" id="4628"/>
    <lineage>
        <taxon>Eukaryota</taxon>
        <taxon>Viridiplantae</taxon>
        <taxon>Streptophyta</taxon>
        <taxon>Embryophyta</taxon>
        <taxon>Tracheophyta</taxon>
        <taxon>Spermatophyta</taxon>
        <taxon>Magnoliopsida</taxon>
        <taxon>Liliopsida</taxon>
        <taxon>Zingiberales</taxon>
        <taxon>Cannaceae</taxon>
        <taxon>Canna</taxon>
    </lineage>
</organism>
<feature type="domain" description="C2" evidence="13">
    <location>
        <begin position="1"/>
        <end position="107"/>
    </location>
</feature>
<comment type="subcellular location">
    <subcellularLocation>
        <location evidence="2">Cell membrane</location>
    </subcellularLocation>
    <subcellularLocation>
        <location evidence="1">Nucleus</location>
    </subcellularLocation>
</comment>
<keyword evidence="5" id="KW-0938">Abscisic acid signaling pathway</keyword>
<dbReference type="GO" id="GO:0005886">
    <property type="term" value="C:plasma membrane"/>
    <property type="evidence" value="ECO:0007669"/>
    <property type="project" value="UniProtKB-SubCell"/>
</dbReference>
<dbReference type="GO" id="GO:0005096">
    <property type="term" value="F:GTPase activator activity"/>
    <property type="evidence" value="ECO:0007669"/>
    <property type="project" value="UniProtKB-KW"/>
</dbReference>
<dbReference type="InterPro" id="IPR035892">
    <property type="entry name" value="C2_domain_sf"/>
</dbReference>
<dbReference type="GO" id="GO:0046872">
    <property type="term" value="F:metal ion binding"/>
    <property type="evidence" value="ECO:0007669"/>
    <property type="project" value="UniProtKB-KW"/>
</dbReference>
<evidence type="ECO:0000313" key="14">
    <source>
        <dbReference type="EMBL" id="WOL17493.1"/>
    </source>
</evidence>
<evidence type="ECO:0000256" key="4">
    <source>
        <dbReference type="ARBA" id="ARBA00022475"/>
    </source>
</evidence>
<dbReference type="SUPFAM" id="SSF49562">
    <property type="entry name" value="C2 domain (Calcium/lipid-binding domain, CaLB)"/>
    <property type="match status" value="1"/>
</dbReference>
<dbReference type="CDD" id="cd04038">
    <property type="entry name" value="C2_ArfGAP"/>
    <property type="match status" value="1"/>
</dbReference>
<evidence type="ECO:0000256" key="11">
    <source>
        <dbReference type="ARBA" id="ARBA00024037"/>
    </source>
</evidence>
<keyword evidence="9" id="KW-0472">Membrane</keyword>
<sequence>MRTVMEEGAGLLKVVIVRGNNLAIRDFTSSDPYVVVKLGKQTAKTKVINSCLNPVWNEELTFYVKEPLGVLKLEVFDRDRFKFDDKMGRAFLDLQPLTSASKLKRALKLTTGETKLRKVAPDSDNCLLADSFITYVNGEIVLDVRIRLCDVESGELAVTVKWIDNPVVVNQVKYLLKWQNMSFLLTLDLLLGGLSHELSSSVPRDSNLHPPSHQTTITSSSTHPSPTYTPPIALDSTAVVAASTATSCPPPPPPPPEEG</sequence>
<evidence type="ECO:0000256" key="9">
    <source>
        <dbReference type="ARBA" id="ARBA00023136"/>
    </source>
</evidence>
<keyword evidence="8" id="KW-0446">Lipid-binding</keyword>
<evidence type="ECO:0000256" key="8">
    <source>
        <dbReference type="ARBA" id="ARBA00023121"/>
    </source>
</evidence>
<keyword evidence="3" id="KW-0343">GTPase activation</keyword>
<evidence type="ECO:0000256" key="6">
    <source>
        <dbReference type="ARBA" id="ARBA00022723"/>
    </source>
</evidence>
<keyword evidence="6" id="KW-0479">Metal-binding</keyword>
<reference evidence="14 15" key="1">
    <citation type="submission" date="2023-10" db="EMBL/GenBank/DDBJ databases">
        <title>Chromosome-scale genome assembly provides insights into flower coloration mechanisms of Canna indica.</title>
        <authorList>
            <person name="Li C."/>
        </authorList>
    </citation>
    <scope>NUCLEOTIDE SEQUENCE [LARGE SCALE GENOMIC DNA]</scope>
    <source>
        <tissue evidence="14">Flower</tissue>
    </source>
</reference>
<accession>A0AAQ3KYQ1</accession>
<evidence type="ECO:0000259" key="13">
    <source>
        <dbReference type="PROSITE" id="PS50004"/>
    </source>
</evidence>
<dbReference type="SMART" id="SM00239">
    <property type="entry name" value="C2"/>
    <property type="match status" value="1"/>
</dbReference>
<gene>
    <name evidence="14" type="ORF">Cni_G26285</name>
</gene>
<keyword evidence="10" id="KW-0539">Nucleus</keyword>
<dbReference type="Gene3D" id="2.60.40.150">
    <property type="entry name" value="C2 domain"/>
    <property type="match status" value="1"/>
</dbReference>
<dbReference type="PROSITE" id="PS50004">
    <property type="entry name" value="C2"/>
    <property type="match status" value="1"/>
</dbReference>
<evidence type="ECO:0000256" key="10">
    <source>
        <dbReference type="ARBA" id="ARBA00023242"/>
    </source>
</evidence>
<dbReference type="GO" id="GO:0005634">
    <property type="term" value="C:nucleus"/>
    <property type="evidence" value="ECO:0007669"/>
    <property type="project" value="UniProtKB-SubCell"/>
</dbReference>
<dbReference type="AlphaFoldDB" id="A0AAQ3KYQ1"/>
<evidence type="ECO:0000256" key="1">
    <source>
        <dbReference type="ARBA" id="ARBA00004123"/>
    </source>
</evidence>
<feature type="region of interest" description="Disordered" evidence="12">
    <location>
        <begin position="200"/>
        <end position="232"/>
    </location>
</feature>
<keyword evidence="15" id="KW-1185">Reference proteome</keyword>
<name>A0AAQ3KYQ1_9LILI</name>
<proteinExistence type="inferred from homology"/>
<keyword evidence="7" id="KW-0106">Calcium</keyword>